<dbReference type="Proteomes" id="UP001236369">
    <property type="component" value="Unassembled WGS sequence"/>
</dbReference>
<organism evidence="2 3">
    <name type="scientific">Methylobacterium persicinum</name>
    <dbReference type="NCBI Taxonomy" id="374426"/>
    <lineage>
        <taxon>Bacteria</taxon>
        <taxon>Pseudomonadati</taxon>
        <taxon>Pseudomonadota</taxon>
        <taxon>Alphaproteobacteria</taxon>
        <taxon>Hyphomicrobiales</taxon>
        <taxon>Methylobacteriaceae</taxon>
        <taxon>Methylobacterium</taxon>
    </lineage>
</organism>
<dbReference type="RefSeq" id="WP_238252860.1">
    <property type="nucleotide sequence ID" value="NZ_BPQX01000063.1"/>
</dbReference>
<evidence type="ECO:0000313" key="2">
    <source>
        <dbReference type="EMBL" id="MDQ0444520.1"/>
    </source>
</evidence>
<keyword evidence="1" id="KW-0732">Signal</keyword>
<protein>
    <submittedName>
        <fullName evidence="2">Uncharacterized protein</fullName>
    </submittedName>
</protein>
<comment type="caution">
    <text evidence="2">The sequence shown here is derived from an EMBL/GenBank/DDBJ whole genome shotgun (WGS) entry which is preliminary data.</text>
</comment>
<feature type="signal peptide" evidence="1">
    <location>
        <begin position="1"/>
        <end position="24"/>
    </location>
</feature>
<keyword evidence="3" id="KW-1185">Reference proteome</keyword>
<sequence length="172" mass="17916">MRLRTADRTALAILCLLLAASVSARVSAGTALAPGSTPAAATDAVDLGNGVSVLRRDAVRRSVWIATCPAPVTADFVEPSPHGSDTSLASPPNPNDRVVYLYRGWTLEGRRAAMELGALYFMRRAAAVLRLSGSGARDELAVKVIVPDGCSASPGEVMAHLGLALRPEPLAE</sequence>
<proteinExistence type="predicted"/>
<gene>
    <name evidence="2" type="ORF">QO016_004033</name>
</gene>
<name>A0ABU0HS41_9HYPH</name>
<accession>A0ABU0HS41</accession>
<evidence type="ECO:0000256" key="1">
    <source>
        <dbReference type="SAM" id="SignalP"/>
    </source>
</evidence>
<evidence type="ECO:0000313" key="3">
    <source>
        <dbReference type="Proteomes" id="UP001236369"/>
    </source>
</evidence>
<reference evidence="2 3" key="1">
    <citation type="submission" date="2023-07" db="EMBL/GenBank/DDBJ databases">
        <title>Genomic Encyclopedia of Type Strains, Phase IV (KMG-IV): sequencing the most valuable type-strain genomes for metagenomic binning, comparative biology and taxonomic classification.</title>
        <authorList>
            <person name="Goeker M."/>
        </authorList>
    </citation>
    <scope>NUCLEOTIDE SEQUENCE [LARGE SCALE GENOMIC DNA]</scope>
    <source>
        <strain evidence="2 3">DSM 19562</strain>
    </source>
</reference>
<dbReference type="EMBL" id="JAUSVV010000013">
    <property type="protein sequence ID" value="MDQ0444520.1"/>
    <property type="molecule type" value="Genomic_DNA"/>
</dbReference>
<feature type="chain" id="PRO_5047218223" evidence="1">
    <location>
        <begin position="25"/>
        <end position="172"/>
    </location>
</feature>